<gene>
    <name evidence="1" type="ORF">E1298_05580</name>
</gene>
<dbReference type="Proteomes" id="UP000294513">
    <property type="component" value="Unassembled WGS sequence"/>
</dbReference>
<sequence>MRLFGAKLAGECPRRDDDAVRPRRFVAQLITRPFAHLDAPLSETYRRIMRVFVDNKRRFVVHLRPEDVAEVLRRDGGPALGQEAVDKALESLADWGNLRADPDTSRVTTVEDFYRARYLYQLSREGEAAERALEVYEREIGRRGELQAVALEDIRVRLRALRDLPGHPDPAVVHNLLLELMSRLDSLAANASAFMSGLQRTIDLQDVDEEAFLAYKDRLIAYLERFVSELVVKHHDIATTLRALPPQRVAALLALAAEREAVDALPDAVAVQAGVGGSGGDDASAAAVSAAAAEKLALWESRWSGLWSWFVGGRGHPCQADLLRTRARKAIPDLLATISVLQERRAGRSDRSADFRALARWFAQAPTDEDAHRLWRAAFGLSTSRHLTAEPGVSPTEVPAAASWLDAPRVEVSARLRASGRYARRGAPRQVRDRAAEREMLAREMAAEREQAEAARRRLATGRPTRLSDLGKLDRQEFGLFLRLLGDALAAGPPGPDGVIRTRTSDGALAVTLEPVDGLAEVVTEDGVLRGPDHEITVVDLISPDRAVVP</sequence>
<comment type="caution">
    <text evidence="1">The sequence shown here is derived from an EMBL/GenBank/DDBJ whole genome shotgun (WGS) entry which is preliminary data.</text>
</comment>
<accession>A0A4R5C8Z8</accession>
<dbReference type="OrthoDB" id="5508807at2"/>
<dbReference type="NCBIfam" id="TIGR02677">
    <property type="entry name" value="TIGR02677 family protein"/>
    <property type="match status" value="1"/>
</dbReference>
<dbReference type="AlphaFoldDB" id="A0A4R5C8Z8"/>
<evidence type="ECO:0000313" key="1">
    <source>
        <dbReference type="EMBL" id="TDD95116.1"/>
    </source>
</evidence>
<reference evidence="1 2" key="1">
    <citation type="submission" date="2019-03" db="EMBL/GenBank/DDBJ databases">
        <title>Draft genome sequences of novel Actinobacteria.</title>
        <authorList>
            <person name="Sahin N."/>
            <person name="Ay H."/>
            <person name="Saygin H."/>
        </authorList>
    </citation>
    <scope>NUCLEOTIDE SEQUENCE [LARGE SCALE GENOMIC DNA]</scope>
    <source>
        <strain evidence="1 2">H3C3</strain>
    </source>
</reference>
<proteinExistence type="predicted"/>
<keyword evidence="2" id="KW-1185">Reference proteome</keyword>
<dbReference type="InterPro" id="IPR013493">
    <property type="entry name" value="CHP02677"/>
</dbReference>
<dbReference type="Pfam" id="PF09660">
    <property type="entry name" value="DUF2397"/>
    <property type="match status" value="1"/>
</dbReference>
<dbReference type="EMBL" id="SMKU01000014">
    <property type="protein sequence ID" value="TDD95116.1"/>
    <property type="molecule type" value="Genomic_DNA"/>
</dbReference>
<name>A0A4R5C8Z8_9ACTN</name>
<evidence type="ECO:0000313" key="2">
    <source>
        <dbReference type="Proteomes" id="UP000294513"/>
    </source>
</evidence>
<organism evidence="1 2">
    <name type="scientific">Actinomadura rubrisoli</name>
    <dbReference type="NCBI Taxonomy" id="2530368"/>
    <lineage>
        <taxon>Bacteria</taxon>
        <taxon>Bacillati</taxon>
        <taxon>Actinomycetota</taxon>
        <taxon>Actinomycetes</taxon>
        <taxon>Streptosporangiales</taxon>
        <taxon>Thermomonosporaceae</taxon>
        <taxon>Actinomadura</taxon>
    </lineage>
</organism>
<protein>
    <submittedName>
        <fullName evidence="1">TIGR02677 family protein</fullName>
    </submittedName>
</protein>